<accession>A0A841JS14</accession>
<evidence type="ECO:0000313" key="2">
    <source>
        <dbReference type="EMBL" id="MBB6143950.1"/>
    </source>
</evidence>
<dbReference type="EMBL" id="JACHEK010000003">
    <property type="protein sequence ID" value="MBB6143950.1"/>
    <property type="molecule type" value="Genomic_DNA"/>
</dbReference>
<sequence length="227" mass="24793">MMLNTLAMLALAFLQTPANAPASATISFQFENAQLQPASYSLEIHEDGTGHYKSTPGNPTPGTGVDAGPADYITPQALNREIKLSEPLRSQLFAAARSHRFFAMECEATKLHVAFTGKKTLTYSGTDGRGSCTYNYSKDDQLNRLAEQMEAIAFTLEEGQRMVLQHEHSRLALDAELETLQDAAKNGRALEIENIAPQLQSIADDEEVLLRARRRAKLLLGGGADGR</sequence>
<reference evidence="2 3" key="1">
    <citation type="submission" date="2020-08" db="EMBL/GenBank/DDBJ databases">
        <title>Genomic Encyclopedia of Type Strains, Phase IV (KMG-IV): sequencing the most valuable type-strain genomes for metagenomic binning, comparative biology and taxonomic classification.</title>
        <authorList>
            <person name="Goeker M."/>
        </authorList>
    </citation>
    <scope>NUCLEOTIDE SEQUENCE [LARGE SCALE GENOMIC DNA]</scope>
    <source>
        <strain evidence="2 3">DSM 103733</strain>
    </source>
</reference>
<dbReference type="Proteomes" id="UP000538666">
    <property type="component" value="Unassembled WGS sequence"/>
</dbReference>
<gene>
    <name evidence="2" type="ORF">HNQ77_001899</name>
</gene>
<keyword evidence="3" id="KW-1185">Reference proteome</keyword>
<dbReference type="RefSeq" id="WP_050058491.1">
    <property type="nucleotide sequence ID" value="NZ_JACHEK010000003.1"/>
</dbReference>
<feature type="chain" id="PRO_5032457580" description="Secreted protein" evidence="1">
    <location>
        <begin position="21"/>
        <end position="227"/>
    </location>
</feature>
<dbReference type="AlphaFoldDB" id="A0A841JS14"/>
<evidence type="ECO:0008006" key="4">
    <source>
        <dbReference type="Google" id="ProtNLM"/>
    </source>
</evidence>
<name>A0A841JS14_9BACT</name>
<dbReference type="OrthoDB" id="116700at2"/>
<evidence type="ECO:0000313" key="3">
    <source>
        <dbReference type="Proteomes" id="UP000538666"/>
    </source>
</evidence>
<proteinExistence type="predicted"/>
<comment type="caution">
    <text evidence="2">The sequence shown here is derived from an EMBL/GenBank/DDBJ whole genome shotgun (WGS) entry which is preliminary data.</text>
</comment>
<organism evidence="2 3">
    <name type="scientific">Silvibacterium bohemicum</name>
    <dbReference type="NCBI Taxonomy" id="1577686"/>
    <lineage>
        <taxon>Bacteria</taxon>
        <taxon>Pseudomonadati</taxon>
        <taxon>Acidobacteriota</taxon>
        <taxon>Terriglobia</taxon>
        <taxon>Terriglobales</taxon>
        <taxon>Acidobacteriaceae</taxon>
        <taxon>Silvibacterium</taxon>
    </lineage>
</organism>
<evidence type="ECO:0000256" key="1">
    <source>
        <dbReference type="SAM" id="SignalP"/>
    </source>
</evidence>
<keyword evidence="1" id="KW-0732">Signal</keyword>
<protein>
    <recommendedName>
        <fullName evidence="4">Secreted protein</fullName>
    </recommendedName>
</protein>
<feature type="signal peptide" evidence="1">
    <location>
        <begin position="1"/>
        <end position="20"/>
    </location>
</feature>